<gene>
    <name evidence="1" type="ORF">SVIM_LOCUS297261</name>
</gene>
<organism evidence="1">
    <name type="scientific">Salix viminalis</name>
    <name type="common">Common osier</name>
    <name type="synonym">Basket willow</name>
    <dbReference type="NCBI Taxonomy" id="40686"/>
    <lineage>
        <taxon>Eukaryota</taxon>
        <taxon>Viridiplantae</taxon>
        <taxon>Streptophyta</taxon>
        <taxon>Embryophyta</taxon>
        <taxon>Tracheophyta</taxon>
        <taxon>Spermatophyta</taxon>
        <taxon>Magnoliopsida</taxon>
        <taxon>eudicotyledons</taxon>
        <taxon>Gunneridae</taxon>
        <taxon>Pentapetalae</taxon>
        <taxon>rosids</taxon>
        <taxon>fabids</taxon>
        <taxon>Malpighiales</taxon>
        <taxon>Salicaceae</taxon>
        <taxon>Saliceae</taxon>
        <taxon>Salix</taxon>
    </lineage>
</organism>
<proteinExistence type="predicted"/>
<protein>
    <submittedName>
        <fullName evidence="1">Uncharacterized protein</fullName>
    </submittedName>
</protein>
<name>A0A6N2M1Z7_SALVM</name>
<accession>A0A6N2M1Z7</accession>
<sequence length="109" mass="12034">MAYSSIYLTKKTEKQGLLSIYSHPPPLWVLTSNNSRLQILSVYCPAEGVSSTPCLSIHKSVSEAHQVPALLEPPFIALDEFGSVNYSSSCFCAQKHHVPSSWYDLCEDG</sequence>
<reference evidence="1" key="1">
    <citation type="submission" date="2019-03" db="EMBL/GenBank/DDBJ databases">
        <authorList>
            <person name="Mank J."/>
            <person name="Almeida P."/>
        </authorList>
    </citation>
    <scope>NUCLEOTIDE SEQUENCE</scope>
    <source>
        <strain evidence="1">78183</strain>
    </source>
</reference>
<evidence type="ECO:0000313" key="1">
    <source>
        <dbReference type="EMBL" id="VFU46705.1"/>
    </source>
</evidence>
<dbReference type="EMBL" id="CAADRP010001652">
    <property type="protein sequence ID" value="VFU46705.1"/>
    <property type="molecule type" value="Genomic_DNA"/>
</dbReference>
<dbReference type="AlphaFoldDB" id="A0A6N2M1Z7"/>